<dbReference type="Proteomes" id="UP000178606">
    <property type="component" value="Unassembled WGS sequence"/>
</dbReference>
<dbReference type="Gene3D" id="3.40.630.90">
    <property type="match status" value="1"/>
</dbReference>
<dbReference type="Gene3D" id="3.40.630.30">
    <property type="match status" value="1"/>
</dbReference>
<reference evidence="2 3" key="1">
    <citation type="journal article" date="2016" name="Nat. Commun.">
        <title>Thousands of microbial genomes shed light on interconnected biogeochemical processes in an aquifer system.</title>
        <authorList>
            <person name="Anantharaman K."/>
            <person name="Brown C.T."/>
            <person name="Hug L.A."/>
            <person name="Sharon I."/>
            <person name="Castelle C.J."/>
            <person name="Probst A.J."/>
            <person name="Thomas B.C."/>
            <person name="Singh A."/>
            <person name="Wilkins M.J."/>
            <person name="Karaoz U."/>
            <person name="Brodie E.L."/>
            <person name="Williams K.H."/>
            <person name="Hubbard S.S."/>
            <person name="Banfield J.F."/>
        </authorList>
    </citation>
    <scope>NUCLEOTIDE SEQUENCE [LARGE SCALE GENOMIC DNA]</scope>
    <source>
        <strain evidence="3">RIFCSPLOWO2_12_FULL_64_10</strain>
    </source>
</reference>
<dbReference type="InterPro" id="IPR016181">
    <property type="entry name" value="Acyl_CoA_acyltransferase"/>
</dbReference>
<dbReference type="InterPro" id="IPR052729">
    <property type="entry name" value="Acyl/Acetyltrans_Enzymes"/>
</dbReference>
<evidence type="ECO:0000313" key="3">
    <source>
        <dbReference type="Proteomes" id="UP000178606"/>
    </source>
</evidence>
<dbReference type="PROSITE" id="PS51186">
    <property type="entry name" value="GNAT"/>
    <property type="match status" value="1"/>
</dbReference>
<dbReference type="InterPro" id="IPR041496">
    <property type="entry name" value="YitH/HolE_GNAT"/>
</dbReference>
<organism evidence="2 3">
    <name type="scientific">Handelsmanbacteria sp. (strain RIFCSPLOWO2_12_FULL_64_10)</name>
    <dbReference type="NCBI Taxonomy" id="1817868"/>
    <lineage>
        <taxon>Bacteria</taxon>
        <taxon>Candidatus Handelsmaniibacteriota</taxon>
    </lineage>
</organism>
<dbReference type="InterPro" id="IPR000182">
    <property type="entry name" value="GNAT_dom"/>
</dbReference>
<sequence>MTIHIRLMTRVDIPYGMRFREAAGWNQTEADWERFLGLEPEGCFVAEVDGEVVGTATTCRFGQDCGWVAMILVPPERRRQGIGSALFRHAVAYLEGQGVASVKLDATPVGRTVYLQVGFVDEYELQRREGIAPAAESHGVIPMAEAHLDAVLTLDRPIYGADRSNLLIRLHREAQGAGGACCGVFQKGEGEVEGYAMVRPGGRAAFIGPVVARTEEAGVELLRWAMGRVAGQPVFFDIPMPNPVAVRLADEHGFAVQRPFTRMYRGVNCPGDPTQVYATSGPEKG</sequence>
<gene>
    <name evidence="2" type="ORF">A3F84_10685</name>
</gene>
<dbReference type="CDD" id="cd04301">
    <property type="entry name" value="NAT_SF"/>
    <property type="match status" value="1"/>
</dbReference>
<dbReference type="PANTHER" id="PTHR47237:SF2">
    <property type="entry name" value="BLL4206 PROTEIN"/>
    <property type="match status" value="1"/>
</dbReference>
<dbReference type="AlphaFoldDB" id="A0A1F6D780"/>
<dbReference type="PANTHER" id="PTHR47237">
    <property type="entry name" value="SLL0310 PROTEIN"/>
    <property type="match status" value="1"/>
</dbReference>
<evidence type="ECO:0000313" key="2">
    <source>
        <dbReference type="EMBL" id="OGG56852.1"/>
    </source>
</evidence>
<name>A0A1F6D780_HANXR</name>
<protein>
    <recommendedName>
        <fullName evidence="1">N-acetyltransferase domain-containing protein</fullName>
    </recommendedName>
</protein>
<dbReference type="SUPFAM" id="SSF55729">
    <property type="entry name" value="Acyl-CoA N-acyltransferases (Nat)"/>
    <property type="match status" value="1"/>
</dbReference>
<dbReference type="EMBL" id="MFKF01000023">
    <property type="protein sequence ID" value="OGG56852.1"/>
    <property type="molecule type" value="Genomic_DNA"/>
</dbReference>
<dbReference type="Pfam" id="PF00583">
    <property type="entry name" value="Acetyltransf_1"/>
    <property type="match status" value="1"/>
</dbReference>
<evidence type="ECO:0000259" key="1">
    <source>
        <dbReference type="PROSITE" id="PS51186"/>
    </source>
</evidence>
<accession>A0A1F6D780</accession>
<dbReference type="GO" id="GO:0016747">
    <property type="term" value="F:acyltransferase activity, transferring groups other than amino-acyl groups"/>
    <property type="evidence" value="ECO:0007669"/>
    <property type="project" value="InterPro"/>
</dbReference>
<proteinExistence type="predicted"/>
<dbReference type="Pfam" id="PF18014">
    <property type="entry name" value="Acetyltransf_18"/>
    <property type="match status" value="1"/>
</dbReference>
<feature type="domain" description="N-acetyltransferase" evidence="1">
    <location>
        <begin position="3"/>
        <end position="155"/>
    </location>
</feature>
<comment type="caution">
    <text evidence="2">The sequence shown here is derived from an EMBL/GenBank/DDBJ whole genome shotgun (WGS) entry which is preliminary data.</text>
</comment>